<evidence type="ECO:0008006" key="3">
    <source>
        <dbReference type="Google" id="ProtNLM"/>
    </source>
</evidence>
<dbReference type="AlphaFoldDB" id="A0A2J6RGZ6"/>
<dbReference type="STRING" id="1149755.A0A2J6RGZ6"/>
<name>A0A2J6RGZ6_HYAVF</name>
<keyword evidence="2" id="KW-1185">Reference proteome</keyword>
<evidence type="ECO:0000313" key="1">
    <source>
        <dbReference type="EMBL" id="PMD37785.1"/>
    </source>
</evidence>
<accession>A0A2J6RGZ6</accession>
<sequence length="622" mass="68155">MDNADVIEISGSAKDKYIKSRNAKNSETSSFMFVNESSDAPTYKSGNRRDVRAHVRKVVSKQFGLAHKKPKQRAERLPKYAPLKTKVADPTTAPLANHHRDCPKHASAIHQASFSTSTTLIEITESCSKTISRTVITEISDATGAHAPSASYCPACGQPLNLVGNRQIRANKESKSVAFSAQRQKSNLIGLLGAGRVDPFSSLPIDETDNYSKELLDHAITYTLPGLWPDVPLLGESNPLSKAWFTSSLRMPLLLHALVYSGSNHLDYMRHSAIYPNAPKPLAHKLKVIQNLNAALSDPNLALSDEVILAILILASQEVFMGEKGKRNPFNSPLQSLGWLNVYGNFRFVPQHTKAVADIVVMRGGLETIKLHGLAEIIASGDVISATNSLTKPGWPQLRRHTDLITAVRSWATTPPWPSIQTQASAFWSLRSHGVTDAMLEAFDSVGALTHAIDIHVQGRPFGQYLGTIHRTRTAVQHCILQLPAIDELIAEPWGSNEGRKNVYECCRLTAMIFGIAVVYPVPNSYDVLQQLVSRLQIALTILNIGNCGSDLEGVLLWVLVLGGIAALDKPERPWFASQLGKLANKVGLDDWDEAEDRLEAFLWLGSACDQGGHMLWNEGVL</sequence>
<gene>
    <name evidence="1" type="ORF">L207DRAFT_568674</name>
</gene>
<organism evidence="1 2">
    <name type="scientific">Hyaloscypha variabilis (strain UAMH 11265 / GT02V1 / F)</name>
    <name type="common">Meliniomyces variabilis</name>
    <dbReference type="NCBI Taxonomy" id="1149755"/>
    <lineage>
        <taxon>Eukaryota</taxon>
        <taxon>Fungi</taxon>
        <taxon>Dikarya</taxon>
        <taxon>Ascomycota</taxon>
        <taxon>Pezizomycotina</taxon>
        <taxon>Leotiomycetes</taxon>
        <taxon>Helotiales</taxon>
        <taxon>Hyaloscyphaceae</taxon>
        <taxon>Hyaloscypha</taxon>
        <taxon>Hyaloscypha variabilis</taxon>
    </lineage>
</organism>
<dbReference type="Pfam" id="PF11951">
    <property type="entry name" value="Fungal_trans_2"/>
    <property type="match status" value="2"/>
</dbReference>
<dbReference type="OrthoDB" id="3469466at2759"/>
<protein>
    <recommendedName>
        <fullName evidence="3">Transcription factor domain-containing protein</fullName>
    </recommendedName>
</protein>
<proteinExistence type="predicted"/>
<dbReference type="Proteomes" id="UP000235786">
    <property type="component" value="Unassembled WGS sequence"/>
</dbReference>
<dbReference type="EMBL" id="KZ613949">
    <property type="protein sequence ID" value="PMD37785.1"/>
    <property type="molecule type" value="Genomic_DNA"/>
</dbReference>
<dbReference type="InterPro" id="IPR021858">
    <property type="entry name" value="Fun_TF"/>
</dbReference>
<dbReference type="PANTHER" id="PTHR37540">
    <property type="entry name" value="TRANSCRIPTION FACTOR (ACR-2), PUTATIVE-RELATED-RELATED"/>
    <property type="match status" value="1"/>
</dbReference>
<evidence type="ECO:0000313" key="2">
    <source>
        <dbReference type="Proteomes" id="UP000235786"/>
    </source>
</evidence>
<dbReference type="PANTHER" id="PTHR37540:SF5">
    <property type="entry name" value="TRANSCRIPTION FACTOR DOMAIN-CONTAINING PROTEIN"/>
    <property type="match status" value="1"/>
</dbReference>
<reference evidence="1 2" key="1">
    <citation type="submission" date="2016-04" db="EMBL/GenBank/DDBJ databases">
        <title>A degradative enzymes factory behind the ericoid mycorrhizal symbiosis.</title>
        <authorList>
            <consortium name="DOE Joint Genome Institute"/>
            <person name="Martino E."/>
            <person name="Morin E."/>
            <person name="Grelet G."/>
            <person name="Kuo A."/>
            <person name="Kohler A."/>
            <person name="Daghino S."/>
            <person name="Barry K."/>
            <person name="Choi C."/>
            <person name="Cichocki N."/>
            <person name="Clum A."/>
            <person name="Copeland A."/>
            <person name="Hainaut M."/>
            <person name="Haridas S."/>
            <person name="Labutti K."/>
            <person name="Lindquist E."/>
            <person name="Lipzen A."/>
            <person name="Khouja H.-R."/>
            <person name="Murat C."/>
            <person name="Ohm R."/>
            <person name="Olson A."/>
            <person name="Spatafora J."/>
            <person name="Veneault-Fourrey C."/>
            <person name="Henrissat B."/>
            <person name="Grigoriev I."/>
            <person name="Martin F."/>
            <person name="Perotto S."/>
        </authorList>
    </citation>
    <scope>NUCLEOTIDE SEQUENCE [LARGE SCALE GENOMIC DNA]</scope>
    <source>
        <strain evidence="1 2">F</strain>
    </source>
</reference>